<evidence type="ECO:0000313" key="7">
    <source>
        <dbReference type="Proteomes" id="UP000059680"/>
    </source>
</evidence>
<keyword evidence="4" id="KW-0472">Membrane</keyword>
<dbReference type="PANTHER" id="PTHR45719">
    <property type="entry name" value="GLYCOSYLTRANSFERASE"/>
    <property type="match status" value="1"/>
</dbReference>
<keyword evidence="5" id="KW-0325">Glycoprotein</keyword>
<dbReference type="Pfam" id="PF02485">
    <property type="entry name" value="Branch"/>
    <property type="match status" value="1"/>
</dbReference>
<dbReference type="InParanoid" id="A0A0P0Y549"/>
<keyword evidence="3" id="KW-0808">Transferase</keyword>
<dbReference type="STRING" id="39947.A0A0P0Y549"/>
<sequence>MSVIINAWPPNLSTTASCKGAAMLLRIAADWDWFVTLSSSDYPLVTQDDHRRNILAIPSVTGYSGKKQGDFDSIPKLVVDNNSQVHVIYDISHP</sequence>
<reference evidence="7" key="1">
    <citation type="journal article" date="2005" name="Nature">
        <title>The map-based sequence of the rice genome.</title>
        <authorList>
            <consortium name="International rice genome sequencing project (IRGSP)"/>
            <person name="Matsumoto T."/>
            <person name="Wu J."/>
            <person name="Kanamori H."/>
            <person name="Katayose Y."/>
            <person name="Fujisawa M."/>
            <person name="Namiki N."/>
            <person name="Mizuno H."/>
            <person name="Yamamoto K."/>
            <person name="Antonio B.A."/>
            <person name="Baba T."/>
            <person name="Sakata K."/>
            <person name="Nagamura Y."/>
            <person name="Aoki H."/>
            <person name="Arikawa K."/>
            <person name="Arita K."/>
            <person name="Bito T."/>
            <person name="Chiden Y."/>
            <person name="Fujitsuka N."/>
            <person name="Fukunaka R."/>
            <person name="Hamada M."/>
            <person name="Harada C."/>
            <person name="Hayashi A."/>
            <person name="Hijishita S."/>
            <person name="Honda M."/>
            <person name="Hosokawa S."/>
            <person name="Ichikawa Y."/>
            <person name="Idonuma A."/>
            <person name="Iijima M."/>
            <person name="Ikeda M."/>
            <person name="Ikeno M."/>
            <person name="Ito K."/>
            <person name="Ito S."/>
            <person name="Ito T."/>
            <person name="Ito Y."/>
            <person name="Ito Y."/>
            <person name="Iwabuchi A."/>
            <person name="Kamiya K."/>
            <person name="Karasawa W."/>
            <person name="Kurita K."/>
            <person name="Katagiri S."/>
            <person name="Kikuta A."/>
            <person name="Kobayashi H."/>
            <person name="Kobayashi N."/>
            <person name="Machita K."/>
            <person name="Maehara T."/>
            <person name="Masukawa M."/>
            <person name="Mizubayashi T."/>
            <person name="Mukai Y."/>
            <person name="Nagasaki H."/>
            <person name="Nagata Y."/>
            <person name="Naito S."/>
            <person name="Nakashima M."/>
            <person name="Nakama Y."/>
            <person name="Nakamichi Y."/>
            <person name="Nakamura M."/>
            <person name="Meguro A."/>
            <person name="Negishi M."/>
            <person name="Ohta I."/>
            <person name="Ohta T."/>
            <person name="Okamoto M."/>
            <person name="Ono N."/>
            <person name="Saji S."/>
            <person name="Sakaguchi M."/>
            <person name="Sakai K."/>
            <person name="Shibata M."/>
            <person name="Shimokawa T."/>
            <person name="Song J."/>
            <person name="Takazaki Y."/>
            <person name="Terasawa K."/>
            <person name="Tsugane M."/>
            <person name="Tsuji K."/>
            <person name="Ueda S."/>
            <person name="Waki K."/>
            <person name="Yamagata H."/>
            <person name="Yamamoto M."/>
            <person name="Yamamoto S."/>
            <person name="Yamane H."/>
            <person name="Yoshiki S."/>
            <person name="Yoshihara R."/>
            <person name="Yukawa K."/>
            <person name="Zhong H."/>
            <person name="Yano M."/>
            <person name="Yuan Q."/>
            <person name="Ouyang S."/>
            <person name="Liu J."/>
            <person name="Jones K.M."/>
            <person name="Gansberger K."/>
            <person name="Moffat K."/>
            <person name="Hill J."/>
            <person name="Bera J."/>
            <person name="Fadrosh D."/>
            <person name="Jin S."/>
            <person name="Johri S."/>
            <person name="Kim M."/>
            <person name="Overton L."/>
            <person name="Reardon M."/>
            <person name="Tsitrin T."/>
            <person name="Vuong H."/>
            <person name="Weaver B."/>
            <person name="Ciecko A."/>
            <person name="Tallon L."/>
            <person name="Jackson J."/>
            <person name="Pai G."/>
            <person name="Aken S.V."/>
            <person name="Utterback T."/>
            <person name="Reidmuller S."/>
            <person name="Feldblyum T."/>
            <person name="Hsiao J."/>
            <person name="Zismann V."/>
            <person name="Iobst S."/>
            <person name="de Vazeille A.R."/>
            <person name="Buell C.R."/>
            <person name="Ying K."/>
            <person name="Li Y."/>
            <person name="Lu T."/>
            <person name="Huang Y."/>
            <person name="Zhao Q."/>
            <person name="Feng Q."/>
            <person name="Zhang L."/>
            <person name="Zhu J."/>
            <person name="Weng Q."/>
            <person name="Mu J."/>
            <person name="Lu Y."/>
            <person name="Fan D."/>
            <person name="Liu Y."/>
            <person name="Guan J."/>
            <person name="Zhang Y."/>
            <person name="Yu S."/>
            <person name="Liu X."/>
            <person name="Zhang Y."/>
            <person name="Hong G."/>
            <person name="Han B."/>
            <person name="Choisne N."/>
            <person name="Demange N."/>
            <person name="Orjeda G."/>
            <person name="Samain S."/>
            <person name="Cattolico L."/>
            <person name="Pelletier E."/>
            <person name="Couloux A."/>
            <person name="Segurens B."/>
            <person name="Wincker P."/>
            <person name="D'Hont A."/>
            <person name="Scarpelli C."/>
            <person name="Weissenbach J."/>
            <person name="Salanoubat M."/>
            <person name="Quetier F."/>
            <person name="Yu Y."/>
            <person name="Kim H.R."/>
            <person name="Rambo T."/>
            <person name="Currie J."/>
            <person name="Collura K."/>
            <person name="Luo M."/>
            <person name="Yang T."/>
            <person name="Ammiraju J.S.S."/>
            <person name="Engler F."/>
            <person name="Soderlund C."/>
            <person name="Wing R.A."/>
            <person name="Palmer L.E."/>
            <person name="de la Bastide M."/>
            <person name="Spiegel L."/>
            <person name="Nascimento L."/>
            <person name="Zutavern T."/>
            <person name="O'Shaughnessy A."/>
            <person name="Dike S."/>
            <person name="Dedhia N."/>
            <person name="Preston R."/>
            <person name="Balija V."/>
            <person name="McCombie W.R."/>
            <person name="Chow T."/>
            <person name="Chen H."/>
            <person name="Chung M."/>
            <person name="Chen C."/>
            <person name="Shaw J."/>
            <person name="Wu H."/>
            <person name="Hsiao K."/>
            <person name="Chao Y."/>
            <person name="Chu M."/>
            <person name="Cheng C."/>
            <person name="Hour A."/>
            <person name="Lee P."/>
            <person name="Lin S."/>
            <person name="Lin Y."/>
            <person name="Liou J."/>
            <person name="Liu S."/>
            <person name="Hsing Y."/>
            <person name="Raghuvanshi S."/>
            <person name="Mohanty A."/>
            <person name="Bharti A.K."/>
            <person name="Gaur A."/>
            <person name="Gupta V."/>
            <person name="Kumar D."/>
            <person name="Ravi V."/>
            <person name="Vij S."/>
            <person name="Kapur A."/>
            <person name="Khurana P."/>
            <person name="Khurana P."/>
            <person name="Khurana J.P."/>
            <person name="Tyagi A.K."/>
            <person name="Gaikwad K."/>
            <person name="Singh A."/>
            <person name="Dalal V."/>
            <person name="Srivastava S."/>
            <person name="Dixit A."/>
            <person name="Pal A.K."/>
            <person name="Ghazi I.A."/>
            <person name="Yadav M."/>
            <person name="Pandit A."/>
            <person name="Bhargava A."/>
            <person name="Sureshbabu K."/>
            <person name="Batra K."/>
            <person name="Sharma T.R."/>
            <person name="Mohapatra T."/>
            <person name="Singh N.K."/>
            <person name="Messing J."/>
            <person name="Nelson A.B."/>
            <person name="Fuks G."/>
            <person name="Kavchok S."/>
            <person name="Keizer G."/>
            <person name="Linton E."/>
            <person name="Llaca V."/>
            <person name="Song R."/>
            <person name="Tanyolac B."/>
            <person name="Young S."/>
            <person name="Ho-Il K."/>
            <person name="Hahn J.H."/>
            <person name="Sangsakoo G."/>
            <person name="Vanavichit A."/>
            <person name="de Mattos Luiz.A.T."/>
            <person name="Zimmer P.D."/>
            <person name="Malone G."/>
            <person name="Dellagostin O."/>
            <person name="de Oliveira A.C."/>
            <person name="Bevan M."/>
            <person name="Bancroft I."/>
            <person name="Minx P."/>
            <person name="Cordum H."/>
            <person name="Wilson R."/>
            <person name="Cheng Z."/>
            <person name="Jin W."/>
            <person name="Jiang J."/>
            <person name="Leong S.A."/>
            <person name="Iwama H."/>
            <person name="Gojobori T."/>
            <person name="Itoh T."/>
            <person name="Niimura Y."/>
            <person name="Fujii Y."/>
            <person name="Habara T."/>
            <person name="Sakai H."/>
            <person name="Sato Y."/>
            <person name="Wilson G."/>
            <person name="Kumar K."/>
            <person name="McCouch S."/>
            <person name="Juretic N."/>
            <person name="Hoen D."/>
            <person name="Wright S."/>
            <person name="Bruskiewich R."/>
            <person name="Bureau T."/>
            <person name="Miyao A."/>
            <person name="Hirochika H."/>
            <person name="Nishikawa T."/>
            <person name="Kadowaki K."/>
            <person name="Sugiura M."/>
            <person name="Burr B."/>
            <person name="Sasaki T."/>
        </authorList>
    </citation>
    <scope>NUCLEOTIDE SEQUENCE [LARGE SCALE GENOMIC DNA]</scope>
    <source>
        <strain evidence="7">cv. Nipponbare</strain>
    </source>
</reference>
<name>A0A0P0Y549_ORYSJ</name>
<evidence type="ECO:0000256" key="1">
    <source>
        <dbReference type="ARBA" id="ARBA00004606"/>
    </source>
</evidence>
<evidence type="ECO:0000256" key="5">
    <source>
        <dbReference type="ARBA" id="ARBA00023180"/>
    </source>
</evidence>
<dbReference type="InterPro" id="IPR003406">
    <property type="entry name" value="Glyco_trans_14"/>
</dbReference>
<keyword evidence="7" id="KW-1185">Reference proteome</keyword>
<organism evidence="6 7">
    <name type="scientific">Oryza sativa subsp. japonica</name>
    <name type="common">Rice</name>
    <dbReference type="NCBI Taxonomy" id="39947"/>
    <lineage>
        <taxon>Eukaryota</taxon>
        <taxon>Viridiplantae</taxon>
        <taxon>Streptophyta</taxon>
        <taxon>Embryophyta</taxon>
        <taxon>Tracheophyta</taxon>
        <taxon>Spermatophyta</taxon>
        <taxon>Magnoliopsida</taxon>
        <taxon>Liliopsida</taxon>
        <taxon>Poales</taxon>
        <taxon>Poaceae</taxon>
        <taxon>BOP clade</taxon>
        <taxon>Oryzoideae</taxon>
        <taxon>Oryzeae</taxon>
        <taxon>Oryzinae</taxon>
        <taxon>Oryza</taxon>
        <taxon>Oryza sativa</taxon>
    </lineage>
</organism>
<dbReference type="GO" id="GO:0016020">
    <property type="term" value="C:membrane"/>
    <property type="evidence" value="ECO:0007669"/>
    <property type="project" value="UniProtKB-SubCell"/>
</dbReference>
<dbReference type="GO" id="GO:0015020">
    <property type="term" value="F:glucuronosyltransferase activity"/>
    <property type="evidence" value="ECO:0007669"/>
    <property type="project" value="InterPro"/>
</dbReference>
<reference evidence="6 7" key="2">
    <citation type="journal article" date="2013" name="Plant Cell Physiol.">
        <title>Rice Annotation Project Database (RAP-DB): an integrative and interactive database for rice genomics.</title>
        <authorList>
            <person name="Sakai H."/>
            <person name="Lee S.S."/>
            <person name="Tanaka T."/>
            <person name="Numa H."/>
            <person name="Kim J."/>
            <person name="Kawahara Y."/>
            <person name="Wakimoto H."/>
            <person name="Yang C.C."/>
            <person name="Iwamoto M."/>
            <person name="Abe T."/>
            <person name="Yamada Y."/>
            <person name="Muto A."/>
            <person name="Inokuchi H."/>
            <person name="Ikemura T."/>
            <person name="Matsumoto T."/>
            <person name="Sasaki T."/>
            <person name="Itoh T."/>
        </authorList>
    </citation>
    <scope>NUCLEOTIDE SEQUENCE [LARGE SCALE GENOMIC DNA]</scope>
    <source>
        <strain evidence="7">cv. Nipponbare</strain>
    </source>
</reference>
<proteinExistence type="predicted"/>
<evidence type="ECO:0000256" key="4">
    <source>
        <dbReference type="ARBA" id="ARBA00023136"/>
    </source>
</evidence>
<gene>
    <name evidence="6" type="ordered locus">Os11g0646154</name>
    <name evidence="6" type="ORF">OSNPB_110646154</name>
</gene>
<dbReference type="Proteomes" id="UP000059680">
    <property type="component" value="Chromosome 11"/>
</dbReference>
<keyword evidence="2" id="KW-0328">Glycosyltransferase</keyword>
<evidence type="ECO:0000313" key="6">
    <source>
        <dbReference type="EMBL" id="BAT15047.1"/>
    </source>
</evidence>
<dbReference type="InterPro" id="IPR044610">
    <property type="entry name" value="GLCAT14A/B/C"/>
</dbReference>
<reference evidence="6 7" key="3">
    <citation type="journal article" date="2013" name="Rice">
        <title>Improvement of the Oryza sativa Nipponbare reference genome using next generation sequence and optical map data.</title>
        <authorList>
            <person name="Kawahara Y."/>
            <person name="de la Bastide M."/>
            <person name="Hamilton J.P."/>
            <person name="Kanamori H."/>
            <person name="McCombie W.R."/>
            <person name="Ouyang S."/>
            <person name="Schwartz D.C."/>
            <person name="Tanaka T."/>
            <person name="Wu J."/>
            <person name="Zhou S."/>
            <person name="Childs K.L."/>
            <person name="Davidson R.M."/>
            <person name="Lin H."/>
            <person name="Quesada-Ocampo L."/>
            <person name="Vaillancourt B."/>
            <person name="Sakai H."/>
            <person name="Lee S.S."/>
            <person name="Kim J."/>
            <person name="Numa H."/>
            <person name="Itoh T."/>
            <person name="Buell C.R."/>
            <person name="Matsumoto T."/>
        </authorList>
    </citation>
    <scope>NUCLEOTIDE SEQUENCE [LARGE SCALE GENOMIC DNA]</scope>
    <source>
        <strain evidence="7">cv. Nipponbare</strain>
    </source>
</reference>
<dbReference type="AlphaFoldDB" id="A0A0P0Y549"/>
<protein>
    <submittedName>
        <fullName evidence="6">Os11g0646154 protein</fullName>
    </submittedName>
</protein>
<evidence type="ECO:0000256" key="2">
    <source>
        <dbReference type="ARBA" id="ARBA00022676"/>
    </source>
</evidence>
<dbReference type="EMBL" id="AP014967">
    <property type="protein sequence ID" value="BAT15047.1"/>
    <property type="molecule type" value="Genomic_DNA"/>
</dbReference>
<comment type="subcellular location">
    <subcellularLocation>
        <location evidence="1">Membrane</location>
        <topology evidence="1">Single-pass type II membrane protein</topology>
    </subcellularLocation>
</comment>
<dbReference type="PaxDb" id="39947-A0A0P0Y549"/>
<evidence type="ECO:0000256" key="3">
    <source>
        <dbReference type="ARBA" id="ARBA00022679"/>
    </source>
</evidence>
<accession>A0A0P0Y549</accession>
<dbReference type="PANTHER" id="PTHR45719:SF39">
    <property type="entry name" value="OS04G0301700 PROTEIN"/>
    <property type="match status" value="1"/>
</dbReference>